<keyword evidence="2" id="KW-1133">Transmembrane helix</keyword>
<evidence type="ECO:0000256" key="2">
    <source>
        <dbReference type="SAM" id="Phobius"/>
    </source>
</evidence>
<reference evidence="3 4" key="1">
    <citation type="submission" date="2019-06" db="EMBL/GenBank/DDBJ databases">
        <title>Spirosoma utsteinense sp. nov. isolated from Antarctic ice-free soils.</title>
        <authorList>
            <person name="Tahon G."/>
        </authorList>
    </citation>
    <scope>NUCLEOTIDE SEQUENCE [LARGE SCALE GENOMIC DNA]</scope>
    <source>
        <strain evidence="3 4">LMG 31447</strain>
    </source>
</reference>
<feature type="compositionally biased region" description="Basic and acidic residues" evidence="1">
    <location>
        <begin position="64"/>
        <end position="75"/>
    </location>
</feature>
<keyword evidence="2" id="KW-0472">Membrane</keyword>
<dbReference type="EMBL" id="VFIA01000016">
    <property type="protein sequence ID" value="MBC3792488.1"/>
    <property type="molecule type" value="Genomic_DNA"/>
</dbReference>
<dbReference type="Proteomes" id="UP000700732">
    <property type="component" value="Unassembled WGS sequence"/>
</dbReference>
<sequence length="158" mass="18176">MESYLLGLVSREEKEQLEHVLATDPDVLSELNELEAQMEQYFLENGVPPPPGIKTAIEQRINKPEIEKWDQDTHTDTNQSQARTEAPKPNYIDVEVDNTHIRVHKHWKTAFIAVFILSKVFLILGLYYYFKSSSQQDEIQRLKSSVQQTAPLPQGVTP</sequence>
<evidence type="ECO:0000313" key="4">
    <source>
        <dbReference type="Proteomes" id="UP000700732"/>
    </source>
</evidence>
<organism evidence="3 4">
    <name type="scientific">Spirosoma utsteinense</name>
    <dbReference type="NCBI Taxonomy" id="2585773"/>
    <lineage>
        <taxon>Bacteria</taxon>
        <taxon>Pseudomonadati</taxon>
        <taxon>Bacteroidota</taxon>
        <taxon>Cytophagia</taxon>
        <taxon>Cytophagales</taxon>
        <taxon>Cytophagaceae</taxon>
        <taxon>Spirosoma</taxon>
    </lineage>
</organism>
<keyword evidence="2" id="KW-0812">Transmembrane</keyword>
<protein>
    <recommendedName>
        <fullName evidence="5">Anti-sigma factor</fullName>
    </recommendedName>
</protein>
<evidence type="ECO:0000256" key="1">
    <source>
        <dbReference type="SAM" id="MobiDB-lite"/>
    </source>
</evidence>
<evidence type="ECO:0008006" key="5">
    <source>
        <dbReference type="Google" id="ProtNLM"/>
    </source>
</evidence>
<dbReference type="RefSeq" id="WP_235985319.1">
    <property type="nucleotide sequence ID" value="NZ_VFIA01000016.1"/>
</dbReference>
<name>A0ABR6W7D0_9BACT</name>
<comment type="caution">
    <text evidence="3">The sequence shown here is derived from an EMBL/GenBank/DDBJ whole genome shotgun (WGS) entry which is preliminary data.</text>
</comment>
<gene>
    <name evidence="3" type="ORF">FH603_3002</name>
</gene>
<accession>A0ABR6W7D0</accession>
<keyword evidence="4" id="KW-1185">Reference proteome</keyword>
<proteinExistence type="predicted"/>
<feature type="region of interest" description="Disordered" evidence="1">
    <location>
        <begin position="64"/>
        <end position="87"/>
    </location>
</feature>
<feature type="transmembrane region" description="Helical" evidence="2">
    <location>
        <begin position="110"/>
        <end position="130"/>
    </location>
</feature>
<evidence type="ECO:0000313" key="3">
    <source>
        <dbReference type="EMBL" id="MBC3792488.1"/>
    </source>
</evidence>